<reference evidence="1 2" key="1">
    <citation type="submission" date="2023-02" db="EMBL/GenBank/DDBJ databases">
        <title>Dictyobacter halimunensis sp. nov., a new member of the class Ktedonobacteria from forest soil in a geothermal area.</title>
        <authorList>
            <person name="Rachmania M.K."/>
            <person name="Ningsih F."/>
            <person name="Sakai Y."/>
            <person name="Yabe S."/>
            <person name="Yokota A."/>
            <person name="Sjamsuridzal W."/>
        </authorList>
    </citation>
    <scope>NUCLEOTIDE SEQUENCE [LARGE SCALE GENOMIC DNA]</scope>
    <source>
        <strain evidence="1 2">S3.2.2.5</strain>
    </source>
</reference>
<gene>
    <name evidence="1" type="ORF">KDH_17820</name>
</gene>
<dbReference type="EMBL" id="BSRI01000001">
    <property type="protein sequence ID" value="GLV54935.1"/>
    <property type="molecule type" value="Genomic_DNA"/>
</dbReference>
<protein>
    <submittedName>
        <fullName evidence="1">Uncharacterized protein</fullName>
    </submittedName>
</protein>
<evidence type="ECO:0000313" key="2">
    <source>
        <dbReference type="Proteomes" id="UP001344906"/>
    </source>
</evidence>
<accession>A0ABQ6FMU5</accession>
<sequence length="72" mass="8249">MRSCRTNQQNLSNYVNVWSARMRSCRTNQQNLSNYVNVWSAQMRTPYVNIKNHCGRVADARAGTLTPGKKCV</sequence>
<dbReference type="Proteomes" id="UP001344906">
    <property type="component" value="Unassembled WGS sequence"/>
</dbReference>
<name>A0ABQ6FMU5_9CHLR</name>
<proteinExistence type="predicted"/>
<organism evidence="1 2">
    <name type="scientific">Dictyobacter halimunensis</name>
    <dbReference type="NCBI Taxonomy" id="3026934"/>
    <lineage>
        <taxon>Bacteria</taxon>
        <taxon>Bacillati</taxon>
        <taxon>Chloroflexota</taxon>
        <taxon>Ktedonobacteria</taxon>
        <taxon>Ktedonobacterales</taxon>
        <taxon>Dictyobacteraceae</taxon>
        <taxon>Dictyobacter</taxon>
    </lineage>
</organism>
<keyword evidence="2" id="KW-1185">Reference proteome</keyword>
<evidence type="ECO:0000313" key="1">
    <source>
        <dbReference type="EMBL" id="GLV54935.1"/>
    </source>
</evidence>
<comment type="caution">
    <text evidence="1">The sequence shown here is derived from an EMBL/GenBank/DDBJ whole genome shotgun (WGS) entry which is preliminary data.</text>
</comment>